<protein>
    <recommendedName>
        <fullName evidence="3">Sulfate adenylyltransferase</fullName>
    </recommendedName>
</protein>
<dbReference type="InterPro" id="IPR010319">
    <property type="entry name" value="Transglutaminase-like_Cys_pept"/>
</dbReference>
<accession>A0A1L8CMC4</accession>
<dbReference type="STRING" id="1921010.MMIC_P0960"/>
<sequence>MASFVLELQRVRNGSRPSKEPTLSTRILKQLLFVWLVLAVSITTAGNGGFSPEFLDKIAKQFGNQAKERIIDWQKLIEDSKGDSEWQTIHAVNEFFNRVRFISDDRHWGRADYWATPVELLSTNGGDCEDFSIAKYFTLMELGIPDERLRITYVKALRLNQAHMVLAYYEKPDSEPLILDNLISRIKPASRRNDLLPVYSFNGNNLWMSKERGQGRKIAGGSQRINLWRDLNIRMKQERELGNSYTAKSMTR</sequence>
<evidence type="ECO:0000313" key="1">
    <source>
        <dbReference type="EMBL" id="GAV19999.1"/>
    </source>
</evidence>
<dbReference type="AlphaFoldDB" id="A0A1L8CMC4"/>
<evidence type="ECO:0008006" key="3">
    <source>
        <dbReference type="Google" id="ProtNLM"/>
    </source>
</evidence>
<gene>
    <name evidence="1" type="ORF">MMIC_P0960</name>
</gene>
<keyword evidence="2" id="KW-1185">Reference proteome</keyword>
<name>A0A1L8CMC4_9PROT</name>
<dbReference type="PANTHER" id="PTHR39327">
    <property type="match status" value="1"/>
</dbReference>
<dbReference type="Proteomes" id="UP000231632">
    <property type="component" value="Unassembled WGS sequence"/>
</dbReference>
<organism evidence="1 2">
    <name type="scientific">Mariprofundus micogutta</name>
    <dbReference type="NCBI Taxonomy" id="1921010"/>
    <lineage>
        <taxon>Bacteria</taxon>
        <taxon>Pseudomonadati</taxon>
        <taxon>Pseudomonadota</taxon>
        <taxon>Candidatius Mariprofundia</taxon>
        <taxon>Mariprofundales</taxon>
        <taxon>Mariprofundaceae</taxon>
        <taxon>Mariprofundus</taxon>
    </lineage>
</organism>
<dbReference type="Pfam" id="PF06035">
    <property type="entry name" value="Peptidase_C93"/>
    <property type="match status" value="1"/>
</dbReference>
<dbReference type="PANTHER" id="PTHR39327:SF1">
    <property type="entry name" value="BLR5470 PROTEIN"/>
    <property type="match status" value="1"/>
</dbReference>
<reference evidence="1 2" key="1">
    <citation type="journal article" date="2017" name="Arch. Microbiol.">
        <title>Mariprofundus micogutta sp. nov., a novel iron-oxidizing zetaproteobacterium isolated from a deep-sea hydrothermal field at the Bayonnaise knoll of the Izu-Ogasawara arc, and a description of Mariprofundales ord. nov. and Zetaproteobacteria classis nov.</title>
        <authorList>
            <person name="Makita H."/>
            <person name="Tanaka E."/>
            <person name="Mitsunobu S."/>
            <person name="Miyazaki M."/>
            <person name="Nunoura T."/>
            <person name="Uematsu K."/>
            <person name="Takaki Y."/>
            <person name="Nishi S."/>
            <person name="Shimamura S."/>
            <person name="Takai K."/>
        </authorList>
    </citation>
    <scope>NUCLEOTIDE SEQUENCE [LARGE SCALE GENOMIC DNA]</scope>
    <source>
        <strain evidence="1 2">ET2</strain>
    </source>
</reference>
<dbReference type="OrthoDB" id="5401788at2"/>
<dbReference type="EMBL" id="BDFD01000006">
    <property type="protein sequence ID" value="GAV19999.1"/>
    <property type="molecule type" value="Genomic_DNA"/>
</dbReference>
<evidence type="ECO:0000313" key="2">
    <source>
        <dbReference type="Proteomes" id="UP000231632"/>
    </source>
</evidence>
<comment type="caution">
    <text evidence="1">The sequence shown here is derived from an EMBL/GenBank/DDBJ whole genome shotgun (WGS) entry which is preliminary data.</text>
</comment>
<dbReference type="Gene3D" id="3.10.620.30">
    <property type="match status" value="1"/>
</dbReference>
<proteinExistence type="predicted"/>